<keyword evidence="1" id="KW-1133">Transmembrane helix</keyword>
<sequence>MVMEPSTGKPGFLRNILVRLLLFGVLIIVVRFAYVVTIRGESCDLGDFCFFSLPENLNLAGAGKLAASAIVVNDAVKSTSVGAVQHDLWTTRDWIKAVRFHSAVFQDLIAEGYLSPSSKALCVETLAGQDVFALKEIGVSDSIGISKKKSPPLVISGLPHRQPFDDNTFDFVFAGNSSLDRSALPYDFASEIARTLKPEGFLVVHTAAKDTYSFNSFIDLFNCCKFVKSRDIDGFDSSMPHIREIVMKKEGGEIYRNGVLREFHGNPANKCSVPGYKQELVRQAEPLITEEPLKPWLTLKRNAKNIKYLPHMADISFKQRYVYVDVGARSFGSSIGSWFKKQYPKQNKTFEVYAIEADKAFHEEYKSRKGVKLLPYAAWVKNETLFFEINRDPGQKKEDKSRGMGRIKPVQSSNSLVSDVNKIEGFDFANWLKNAVSERDFVVMKMDVEGTEFDLIPKLFETGAICLVDEIFLECHYNRWQRCCPGERSSKYQKTYDQCLELFTSLRQSGVLVHQWW</sequence>
<feature type="domain" description="DUF7870" evidence="3">
    <location>
        <begin position="284"/>
        <end position="381"/>
    </location>
</feature>
<evidence type="ECO:0000259" key="2">
    <source>
        <dbReference type="Pfam" id="PF08241"/>
    </source>
</evidence>
<feature type="domain" description="Methyltransferase type 11" evidence="2">
    <location>
        <begin position="155"/>
        <end position="204"/>
    </location>
</feature>
<dbReference type="PANTHER" id="PTHR44843">
    <property type="entry name" value="METHYLTRANSFERASE"/>
    <property type="match status" value="1"/>
</dbReference>
<evidence type="ECO:0008006" key="6">
    <source>
        <dbReference type="Google" id="ProtNLM"/>
    </source>
</evidence>
<comment type="caution">
    <text evidence="4">The sequence shown here is derived from an EMBL/GenBank/DDBJ whole genome shotgun (WGS) entry which is preliminary data.</text>
</comment>
<accession>A0AAP0SAF1</accession>
<proteinExistence type="predicted"/>
<dbReference type="AlphaFoldDB" id="A0AAP0SAF1"/>
<evidence type="ECO:0000313" key="5">
    <source>
        <dbReference type="Proteomes" id="UP001415857"/>
    </source>
</evidence>
<dbReference type="GO" id="GO:0008757">
    <property type="term" value="F:S-adenosylmethionine-dependent methyltransferase activity"/>
    <property type="evidence" value="ECO:0007669"/>
    <property type="project" value="InterPro"/>
</dbReference>
<dbReference type="Pfam" id="PF08241">
    <property type="entry name" value="Methyltransf_11"/>
    <property type="match status" value="1"/>
</dbReference>
<dbReference type="Pfam" id="PF25276">
    <property type="entry name" value="DUF7870"/>
    <property type="match status" value="2"/>
</dbReference>
<dbReference type="InterPro" id="IPR057192">
    <property type="entry name" value="DUF7870"/>
</dbReference>
<evidence type="ECO:0000313" key="4">
    <source>
        <dbReference type="EMBL" id="KAK9290750.1"/>
    </source>
</evidence>
<feature type="transmembrane region" description="Helical" evidence="1">
    <location>
        <begin position="12"/>
        <end position="34"/>
    </location>
</feature>
<reference evidence="4 5" key="1">
    <citation type="journal article" date="2024" name="Plant J.">
        <title>Genome sequences and population genomics reveal climatic adaptation and genomic divergence between two closely related sweetgum species.</title>
        <authorList>
            <person name="Xu W.Q."/>
            <person name="Ren C.Q."/>
            <person name="Zhang X.Y."/>
            <person name="Comes H.P."/>
            <person name="Liu X.H."/>
            <person name="Li Y.G."/>
            <person name="Kettle C.J."/>
            <person name="Jalonen R."/>
            <person name="Gaisberger H."/>
            <person name="Ma Y.Z."/>
            <person name="Qiu Y.X."/>
        </authorList>
    </citation>
    <scope>NUCLEOTIDE SEQUENCE [LARGE SCALE GENOMIC DNA]</scope>
    <source>
        <strain evidence="4">Hangzhou</strain>
    </source>
</reference>
<evidence type="ECO:0000259" key="3">
    <source>
        <dbReference type="Pfam" id="PF25276"/>
    </source>
</evidence>
<dbReference type="Proteomes" id="UP001415857">
    <property type="component" value="Unassembled WGS sequence"/>
</dbReference>
<dbReference type="InterPro" id="IPR029063">
    <property type="entry name" value="SAM-dependent_MTases_sf"/>
</dbReference>
<dbReference type="InterPro" id="IPR013216">
    <property type="entry name" value="Methyltransf_11"/>
</dbReference>
<protein>
    <recommendedName>
        <fullName evidence="6">Methyltransferase FkbM domain-containing protein</fullName>
    </recommendedName>
</protein>
<dbReference type="SUPFAM" id="SSF53335">
    <property type="entry name" value="S-adenosyl-L-methionine-dependent methyltransferases"/>
    <property type="match status" value="2"/>
</dbReference>
<name>A0AAP0SAF1_LIQFO</name>
<keyword evidence="1" id="KW-0812">Transmembrane</keyword>
<dbReference type="EMBL" id="JBBPBK010000002">
    <property type="protein sequence ID" value="KAK9290750.1"/>
    <property type="molecule type" value="Genomic_DNA"/>
</dbReference>
<evidence type="ECO:0000256" key="1">
    <source>
        <dbReference type="SAM" id="Phobius"/>
    </source>
</evidence>
<feature type="domain" description="DUF7870" evidence="3">
    <location>
        <begin position="421"/>
        <end position="517"/>
    </location>
</feature>
<dbReference type="PANTHER" id="PTHR44843:SF2">
    <property type="entry name" value="METHYLTRANSFERASE"/>
    <property type="match status" value="1"/>
</dbReference>
<keyword evidence="5" id="KW-1185">Reference proteome</keyword>
<keyword evidence="1" id="KW-0472">Membrane</keyword>
<dbReference type="Gene3D" id="3.40.50.150">
    <property type="entry name" value="Vaccinia Virus protein VP39"/>
    <property type="match status" value="2"/>
</dbReference>
<gene>
    <name evidence="4" type="ORF">L1049_008926</name>
</gene>
<organism evidence="4 5">
    <name type="scientific">Liquidambar formosana</name>
    <name type="common">Formosan gum</name>
    <dbReference type="NCBI Taxonomy" id="63359"/>
    <lineage>
        <taxon>Eukaryota</taxon>
        <taxon>Viridiplantae</taxon>
        <taxon>Streptophyta</taxon>
        <taxon>Embryophyta</taxon>
        <taxon>Tracheophyta</taxon>
        <taxon>Spermatophyta</taxon>
        <taxon>Magnoliopsida</taxon>
        <taxon>eudicotyledons</taxon>
        <taxon>Gunneridae</taxon>
        <taxon>Pentapetalae</taxon>
        <taxon>Saxifragales</taxon>
        <taxon>Altingiaceae</taxon>
        <taxon>Liquidambar</taxon>
    </lineage>
</organism>